<dbReference type="Gramene" id="MELO3C031812.2.1">
    <property type="protein sequence ID" value="MELO3C031812.2.1"/>
    <property type="gene ID" value="MELO3C031812.2"/>
</dbReference>
<organism evidence="2">
    <name type="scientific">Cucumis melo</name>
    <name type="common">Muskmelon</name>
    <dbReference type="NCBI Taxonomy" id="3656"/>
    <lineage>
        <taxon>Eukaryota</taxon>
        <taxon>Viridiplantae</taxon>
        <taxon>Streptophyta</taxon>
        <taxon>Embryophyta</taxon>
        <taxon>Tracheophyta</taxon>
        <taxon>Spermatophyta</taxon>
        <taxon>Magnoliopsida</taxon>
        <taxon>eudicotyledons</taxon>
        <taxon>Gunneridae</taxon>
        <taxon>Pentapetalae</taxon>
        <taxon>rosids</taxon>
        <taxon>fabids</taxon>
        <taxon>Cucurbitales</taxon>
        <taxon>Cucurbitaceae</taxon>
        <taxon>Benincaseae</taxon>
        <taxon>Cucumis</taxon>
    </lineage>
</organism>
<name>A0A9I9ECB2_CUCME</name>
<evidence type="ECO:0000256" key="1">
    <source>
        <dbReference type="SAM" id="MobiDB-lite"/>
    </source>
</evidence>
<protein>
    <submittedName>
        <fullName evidence="2">Uncharacterized protein</fullName>
    </submittedName>
</protein>
<sequence length="79" mass="9386">MKEARGEEDAGEKEEREEQEQERESGRRFYKRLEYMIGKRGVMRKPVEETTAGAFSHFKIFFILSTFTHSFFIPHILAL</sequence>
<reference evidence="2" key="1">
    <citation type="submission" date="2023-03" db="UniProtKB">
        <authorList>
            <consortium name="EnsemblPlants"/>
        </authorList>
    </citation>
    <scope>IDENTIFICATION</scope>
</reference>
<accession>A0A9I9ECB2</accession>
<feature type="region of interest" description="Disordered" evidence="1">
    <location>
        <begin position="1"/>
        <end position="26"/>
    </location>
</feature>
<proteinExistence type="predicted"/>
<dbReference type="AlphaFoldDB" id="A0A9I9ECB2"/>
<evidence type="ECO:0000313" key="2">
    <source>
        <dbReference type="EnsemblPlants" id="MELO3C031812.2.1"/>
    </source>
</evidence>
<dbReference type="EnsemblPlants" id="MELO3C031812.2.1">
    <property type="protein sequence ID" value="MELO3C031812.2.1"/>
    <property type="gene ID" value="MELO3C031812.2"/>
</dbReference>